<dbReference type="InterPro" id="IPR024344">
    <property type="entry name" value="MDMPI_metal-binding"/>
</dbReference>
<accession>A0ABN1Y0Q2</accession>
<name>A0ABN1Y0Q2_9PSEU</name>
<dbReference type="RefSeq" id="WP_344025377.1">
    <property type="nucleotide sequence ID" value="NZ_BAAAJK010000027.1"/>
</dbReference>
<dbReference type="InterPro" id="IPR034660">
    <property type="entry name" value="DinB/YfiT-like"/>
</dbReference>
<proteinExistence type="predicted"/>
<dbReference type="InterPro" id="IPR017517">
    <property type="entry name" value="Maleyloyr_isom"/>
</dbReference>
<protein>
    <submittedName>
        <fullName evidence="2">Maleylpyruvate isomerase family mycothiol-dependent enzyme</fullName>
    </submittedName>
</protein>
<feature type="domain" description="Mycothiol-dependent maleylpyruvate isomerase metal-binding" evidence="1">
    <location>
        <begin position="13"/>
        <end position="98"/>
    </location>
</feature>
<dbReference type="EMBL" id="BAAAJK010000027">
    <property type="protein sequence ID" value="GAA1394748.1"/>
    <property type="molecule type" value="Genomic_DNA"/>
</dbReference>
<dbReference type="GO" id="GO:0016853">
    <property type="term" value="F:isomerase activity"/>
    <property type="evidence" value="ECO:0007669"/>
    <property type="project" value="UniProtKB-KW"/>
</dbReference>
<evidence type="ECO:0000259" key="1">
    <source>
        <dbReference type="Pfam" id="PF11716"/>
    </source>
</evidence>
<gene>
    <name evidence="2" type="ORF">GCM10009613_43320</name>
</gene>
<reference evidence="3" key="1">
    <citation type="journal article" date="2019" name="Int. J. Syst. Evol. Microbiol.">
        <title>The Global Catalogue of Microorganisms (GCM) 10K type strain sequencing project: providing services to taxonomists for standard genome sequencing and annotation.</title>
        <authorList>
            <consortium name="The Broad Institute Genomics Platform"/>
            <consortium name="The Broad Institute Genome Sequencing Center for Infectious Disease"/>
            <person name="Wu L."/>
            <person name="Ma J."/>
        </authorList>
    </citation>
    <scope>NUCLEOTIDE SEQUENCE [LARGE SCALE GENOMIC DNA]</scope>
    <source>
        <strain evidence="3">JCM 11896</strain>
    </source>
</reference>
<dbReference type="SUPFAM" id="SSF109854">
    <property type="entry name" value="DinB/YfiT-like putative metalloenzymes"/>
    <property type="match status" value="1"/>
</dbReference>
<dbReference type="Pfam" id="PF11716">
    <property type="entry name" value="MDMPI_N"/>
    <property type="match status" value="1"/>
</dbReference>
<sequence>MSQDAVVAVSARNRRALADLVESLDADQLAAPSLCAGWDVRTVAGHVASVLTMSLPGLLLAMVRARGDVDRAIDQAARRVAERPVPEIVATLRDRADSRFSPPGTGPRGPMTDSLVHTADIAVPLGILYDPDPADVRLGLDHVVGRAPTGFTTRRRLAGLRFVADDAGFAHGEGAEIRGRGIDLLVAACGRPAVLDRLAGPGVEVLGERIG</sequence>
<evidence type="ECO:0000313" key="3">
    <source>
        <dbReference type="Proteomes" id="UP001501414"/>
    </source>
</evidence>
<dbReference type="Proteomes" id="UP001501414">
    <property type="component" value="Unassembled WGS sequence"/>
</dbReference>
<organism evidence="2 3">
    <name type="scientific">Pseudonocardia kongjuensis</name>
    <dbReference type="NCBI Taxonomy" id="102227"/>
    <lineage>
        <taxon>Bacteria</taxon>
        <taxon>Bacillati</taxon>
        <taxon>Actinomycetota</taxon>
        <taxon>Actinomycetes</taxon>
        <taxon>Pseudonocardiales</taxon>
        <taxon>Pseudonocardiaceae</taxon>
        <taxon>Pseudonocardia</taxon>
    </lineage>
</organism>
<comment type="caution">
    <text evidence="2">The sequence shown here is derived from an EMBL/GenBank/DDBJ whole genome shotgun (WGS) entry which is preliminary data.</text>
</comment>
<keyword evidence="3" id="KW-1185">Reference proteome</keyword>
<dbReference type="Gene3D" id="1.20.120.450">
    <property type="entry name" value="dinb family like domain"/>
    <property type="match status" value="1"/>
</dbReference>
<dbReference type="NCBIfam" id="TIGR03083">
    <property type="entry name" value="maleylpyruvate isomerase family mycothiol-dependent enzyme"/>
    <property type="match status" value="1"/>
</dbReference>
<evidence type="ECO:0000313" key="2">
    <source>
        <dbReference type="EMBL" id="GAA1394748.1"/>
    </source>
</evidence>
<keyword evidence="2" id="KW-0413">Isomerase</keyword>